<evidence type="ECO:0000313" key="1">
    <source>
        <dbReference type="EMBL" id="PKZ68283.1"/>
    </source>
</evidence>
<name>A0A2I1RGM3_FAUOS</name>
<accession>A0A2I1RGM3</accession>
<gene>
    <name evidence="1" type="ORF">CYJ96_09070</name>
</gene>
<evidence type="ECO:0000313" key="2">
    <source>
        <dbReference type="Proteomes" id="UP000234914"/>
    </source>
</evidence>
<proteinExistence type="predicted"/>
<comment type="caution">
    <text evidence="1">The sequence shown here is derived from an EMBL/GenBank/DDBJ whole genome shotgun (WGS) entry which is preliminary data.</text>
</comment>
<sequence>MPQAFVTIGDLLKDEASTGNRMDIPAPVGLKAGELVKYEPRNQYLVALTDEINGKTLVQPFNCVMFADNISEASLNANSVTVQQLANEGEAHGIKYISLSKNIVPAAATTGE</sequence>
<dbReference type="RefSeq" id="WP_101964753.1">
    <property type="nucleotide sequence ID" value="NZ_JAHXPO010000020.1"/>
</dbReference>
<reference evidence="1 2" key="1">
    <citation type="submission" date="2017-12" db="EMBL/GenBank/DDBJ databases">
        <title>Phylogenetic diversity of female urinary microbiome.</title>
        <authorList>
            <person name="Thomas-White K."/>
            <person name="Wolfe A.J."/>
        </authorList>
    </citation>
    <scope>NUCLEOTIDE SEQUENCE [LARGE SCALE GENOMIC DNA]</scope>
    <source>
        <strain evidence="1 2">UMB0416</strain>
    </source>
</reference>
<dbReference type="Proteomes" id="UP000234914">
    <property type="component" value="Unassembled WGS sequence"/>
</dbReference>
<protein>
    <submittedName>
        <fullName evidence="1">Oxaloacetate decarboxylase alpha chain</fullName>
    </submittedName>
</protein>
<dbReference type="EMBL" id="PKJS01000011">
    <property type="protein sequence ID" value="PKZ68283.1"/>
    <property type="molecule type" value="Genomic_DNA"/>
</dbReference>
<dbReference type="AlphaFoldDB" id="A0A2I1RGM3"/>
<organism evidence="1 2">
    <name type="scientific">Faucicola osloensis</name>
    <name type="common">Moraxella osloensis</name>
    <dbReference type="NCBI Taxonomy" id="34062"/>
    <lineage>
        <taxon>Bacteria</taxon>
        <taxon>Pseudomonadati</taxon>
        <taxon>Pseudomonadota</taxon>
        <taxon>Gammaproteobacteria</taxon>
        <taxon>Moraxellales</taxon>
        <taxon>Moraxellaceae</taxon>
        <taxon>Faucicola</taxon>
    </lineage>
</organism>